<dbReference type="Proteomes" id="UP000266841">
    <property type="component" value="Unassembled WGS sequence"/>
</dbReference>
<feature type="domain" description="Myb-like" evidence="2">
    <location>
        <begin position="20"/>
        <end position="62"/>
    </location>
</feature>
<comment type="caution">
    <text evidence="3">The sequence shown here is derived from an EMBL/GenBank/DDBJ whole genome shotgun (WGS) entry which is preliminary data.</text>
</comment>
<dbReference type="AlphaFoldDB" id="K0S959"/>
<reference evidence="3 4" key="1">
    <citation type="journal article" date="2012" name="Genome Biol.">
        <title>Genome and low-iron response of an oceanic diatom adapted to chronic iron limitation.</title>
        <authorList>
            <person name="Lommer M."/>
            <person name="Specht M."/>
            <person name="Roy A.S."/>
            <person name="Kraemer L."/>
            <person name="Andreson R."/>
            <person name="Gutowska M.A."/>
            <person name="Wolf J."/>
            <person name="Bergner S.V."/>
            <person name="Schilhabel M.B."/>
            <person name="Klostermeier U.C."/>
            <person name="Beiko R.G."/>
            <person name="Rosenstiel P."/>
            <person name="Hippler M."/>
            <person name="Laroche J."/>
        </authorList>
    </citation>
    <scope>NUCLEOTIDE SEQUENCE [LARGE SCALE GENOMIC DNA]</scope>
    <source>
        <strain evidence="3 4">CCMP1005</strain>
    </source>
</reference>
<feature type="compositionally biased region" description="Basic and acidic residues" evidence="1">
    <location>
        <begin position="1"/>
        <end position="15"/>
    </location>
</feature>
<organism evidence="3 4">
    <name type="scientific">Thalassiosira oceanica</name>
    <name type="common">Marine diatom</name>
    <dbReference type="NCBI Taxonomy" id="159749"/>
    <lineage>
        <taxon>Eukaryota</taxon>
        <taxon>Sar</taxon>
        <taxon>Stramenopiles</taxon>
        <taxon>Ochrophyta</taxon>
        <taxon>Bacillariophyta</taxon>
        <taxon>Coscinodiscophyceae</taxon>
        <taxon>Thalassiosirophycidae</taxon>
        <taxon>Thalassiosirales</taxon>
        <taxon>Thalassiosiraceae</taxon>
        <taxon>Thalassiosira</taxon>
    </lineage>
</organism>
<dbReference type="InterPro" id="IPR001005">
    <property type="entry name" value="SANT/Myb"/>
</dbReference>
<evidence type="ECO:0000259" key="2">
    <source>
        <dbReference type="PROSITE" id="PS50090"/>
    </source>
</evidence>
<dbReference type="Gene3D" id="1.10.10.60">
    <property type="entry name" value="Homeodomain-like"/>
    <property type="match status" value="1"/>
</dbReference>
<evidence type="ECO:0000313" key="3">
    <source>
        <dbReference type="EMBL" id="EJK61825.1"/>
    </source>
</evidence>
<protein>
    <recommendedName>
        <fullName evidence="2">Myb-like domain-containing protein</fullName>
    </recommendedName>
</protein>
<feature type="region of interest" description="Disordered" evidence="1">
    <location>
        <begin position="52"/>
        <end position="121"/>
    </location>
</feature>
<sequence>MQQEKRDAKEDKQEGGEDAAATIKRKPWTHKEDESLRELVMWSASGTGKVKWSDVATRMPGRRGHGREVGRTGPEPARADGATAQEPVDATGGGFRKSENENYDGFRKNENDGGFRKNEND</sequence>
<gene>
    <name evidence="3" type="ORF">THAOC_17616</name>
</gene>
<evidence type="ECO:0000313" key="4">
    <source>
        <dbReference type="Proteomes" id="UP000266841"/>
    </source>
</evidence>
<dbReference type="SUPFAM" id="SSF46689">
    <property type="entry name" value="Homeodomain-like"/>
    <property type="match status" value="1"/>
</dbReference>
<accession>K0S959</accession>
<dbReference type="EMBL" id="AGNL01019442">
    <property type="protein sequence ID" value="EJK61825.1"/>
    <property type="molecule type" value="Genomic_DNA"/>
</dbReference>
<dbReference type="PROSITE" id="PS50090">
    <property type="entry name" value="MYB_LIKE"/>
    <property type="match status" value="1"/>
</dbReference>
<evidence type="ECO:0000256" key="1">
    <source>
        <dbReference type="SAM" id="MobiDB-lite"/>
    </source>
</evidence>
<feature type="compositionally biased region" description="Basic and acidic residues" evidence="1">
    <location>
        <begin position="96"/>
        <end position="121"/>
    </location>
</feature>
<keyword evidence="4" id="KW-1185">Reference proteome</keyword>
<dbReference type="InterPro" id="IPR009057">
    <property type="entry name" value="Homeodomain-like_sf"/>
</dbReference>
<feature type="region of interest" description="Disordered" evidence="1">
    <location>
        <begin position="1"/>
        <end position="33"/>
    </location>
</feature>
<proteinExistence type="predicted"/>
<name>K0S959_THAOC</name>